<dbReference type="AlphaFoldDB" id="A0A1W0A7S9"/>
<dbReference type="Pfam" id="PF12776">
    <property type="entry name" value="Myb_DNA-bind_3"/>
    <property type="match status" value="1"/>
</dbReference>
<sequence length="282" mass="31726">MTSTLSAQWNDERDGVLIQGFHAQVSAGRTTSNGGLKKDGWHHLLRYFNSLLDLNYQKSQLQSRWTILKKRHSLFKLLKTSPDFQWDAEHQLPVASQAVWNDFIAKYPDALQYRTTPLPYFNELDAILSGEVGQIEAESSDTDDDGPRKGSRKRMALESPGSNIPALKSSRIDTLMHAETLSTVGSPNNHHQMARHLHQLHSSQVHASAEQVSTVLSAPQTPLERAITTFFSIASNLSPQKKLKFSQYLASGHENSVIMFNCIDEETKWQLINDILAEDDES</sequence>
<evidence type="ECO:0000259" key="2">
    <source>
        <dbReference type="Pfam" id="PF12776"/>
    </source>
</evidence>
<feature type="region of interest" description="Disordered" evidence="1">
    <location>
        <begin position="134"/>
        <end position="165"/>
    </location>
</feature>
<organism evidence="3 4">
    <name type="scientific">Thraustotheca clavata</name>
    <dbReference type="NCBI Taxonomy" id="74557"/>
    <lineage>
        <taxon>Eukaryota</taxon>
        <taxon>Sar</taxon>
        <taxon>Stramenopiles</taxon>
        <taxon>Oomycota</taxon>
        <taxon>Saprolegniomycetes</taxon>
        <taxon>Saprolegniales</taxon>
        <taxon>Achlyaceae</taxon>
        <taxon>Thraustotheca</taxon>
    </lineage>
</organism>
<dbReference type="PANTHER" id="PTHR47584">
    <property type="match status" value="1"/>
</dbReference>
<dbReference type="Proteomes" id="UP000243217">
    <property type="component" value="Unassembled WGS sequence"/>
</dbReference>
<evidence type="ECO:0000256" key="1">
    <source>
        <dbReference type="SAM" id="MobiDB-lite"/>
    </source>
</evidence>
<dbReference type="InterPro" id="IPR045026">
    <property type="entry name" value="LIMYB"/>
</dbReference>
<keyword evidence="4" id="KW-1185">Reference proteome</keyword>
<protein>
    <recommendedName>
        <fullName evidence="2">Myb/SANT-like domain-containing protein</fullName>
    </recommendedName>
</protein>
<evidence type="ECO:0000313" key="4">
    <source>
        <dbReference type="Proteomes" id="UP000243217"/>
    </source>
</evidence>
<dbReference type="InterPro" id="IPR024752">
    <property type="entry name" value="Myb/SANT-like_dom"/>
</dbReference>
<comment type="caution">
    <text evidence="3">The sequence shown here is derived from an EMBL/GenBank/DDBJ whole genome shotgun (WGS) entry which is preliminary data.</text>
</comment>
<gene>
    <name evidence="3" type="ORF">THRCLA_01597</name>
</gene>
<accession>A0A1W0A7S9</accession>
<proteinExistence type="predicted"/>
<reference evidence="3 4" key="1">
    <citation type="journal article" date="2014" name="Genome Biol. Evol.">
        <title>The secreted proteins of Achlya hypogyna and Thraustotheca clavata identify the ancestral oomycete secretome and reveal gene acquisitions by horizontal gene transfer.</title>
        <authorList>
            <person name="Misner I."/>
            <person name="Blouin N."/>
            <person name="Leonard G."/>
            <person name="Richards T.A."/>
            <person name="Lane C.E."/>
        </authorList>
    </citation>
    <scope>NUCLEOTIDE SEQUENCE [LARGE SCALE GENOMIC DNA]</scope>
    <source>
        <strain evidence="3 4">ATCC 34112</strain>
    </source>
</reference>
<dbReference type="OrthoDB" id="76215at2759"/>
<name>A0A1W0A7S9_9STRA</name>
<evidence type="ECO:0000313" key="3">
    <source>
        <dbReference type="EMBL" id="OQS06357.1"/>
    </source>
</evidence>
<dbReference type="PANTHER" id="PTHR47584:SF14">
    <property type="entry name" value="L10-INTERACTING MYB DOMAIN-CONTAINING PROTEIN-LIKE"/>
    <property type="match status" value="1"/>
</dbReference>
<dbReference type="EMBL" id="JNBS01000353">
    <property type="protein sequence ID" value="OQS06357.1"/>
    <property type="molecule type" value="Genomic_DNA"/>
</dbReference>
<feature type="domain" description="Myb/SANT-like" evidence="2">
    <location>
        <begin position="8"/>
        <end position="102"/>
    </location>
</feature>